<dbReference type="PANTHER" id="PTHR15690">
    <property type="entry name" value="NUCLEAR RECEPTOR COACTIVATOR 6"/>
    <property type="match status" value="1"/>
</dbReference>
<feature type="compositionally biased region" description="Polar residues" evidence="1">
    <location>
        <begin position="240"/>
        <end position="252"/>
    </location>
</feature>
<feature type="region of interest" description="Disordered" evidence="1">
    <location>
        <begin position="230"/>
        <end position="252"/>
    </location>
</feature>
<dbReference type="EMBL" id="JAPWTJ010000044">
    <property type="protein sequence ID" value="KAJ8984217.1"/>
    <property type="molecule type" value="Genomic_DNA"/>
</dbReference>
<evidence type="ECO:0000256" key="1">
    <source>
        <dbReference type="SAM" id="MobiDB-lite"/>
    </source>
</evidence>
<proteinExistence type="predicted"/>
<keyword evidence="4" id="KW-1185">Reference proteome</keyword>
<protein>
    <recommendedName>
        <fullName evidence="2">Nuclear receptor coactivator 6 TRADD-N domain-containing protein</fullName>
    </recommendedName>
</protein>
<gene>
    <name evidence="3" type="ORF">NQ317_011127</name>
</gene>
<dbReference type="PANTHER" id="PTHR15690:SF0">
    <property type="entry name" value="NUCLEAR RECEPTOR COACTIVATOR 6"/>
    <property type="match status" value="1"/>
</dbReference>
<dbReference type="InterPro" id="IPR026638">
    <property type="entry name" value="NCOA6"/>
</dbReference>
<feature type="region of interest" description="Disordered" evidence="1">
    <location>
        <begin position="472"/>
        <end position="506"/>
    </location>
</feature>
<feature type="compositionally biased region" description="Polar residues" evidence="1">
    <location>
        <begin position="103"/>
        <end position="117"/>
    </location>
</feature>
<evidence type="ECO:0000313" key="4">
    <source>
        <dbReference type="Proteomes" id="UP001162164"/>
    </source>
</evidence>
<dbReference type="Proteomes" id="UP001162164">
    <property type="component" value="Unassembled WGS sequence"/>
</dbReference>
<accession>A0ABQ9K3R5</accession>
<feature type="region of interest" description="Disordered" evidence="1">
    <location>
        <begin position="103"/>
        <end position="128"/>
    </location>
</feature>
<evidence type="ECO:0000259" key="2">
    <source>
        <dbReference type="Pfam" id="PF13820"/>
    </source>
</evidence>
<dbReference type="Pfam" id="PF13820">
    <property type="entry name" value="NCOA6_TRADD-N"/>
    <property type="match status" value="1"/>
</dbReference>
<sequence length="506" mass="53862">MAADSDGHTELATIVTCEGGSVGSQVPRTTSHCGGQVKVRKLEPWNSVRVTLSIPREAALRLRQLANEGSQQLRALGILSVQVEGDQVISLRLASSSVNSEPQEVILRTSQDDTTGSEGRETDLNIPGFLPTTANPTSSSNNSQVQFKSPNVVCPPDSVVPKVGATVTAANNVSNNGKTFAGPFPFASMNQAIHSNREAAPFNTLPPPYPGKHPPVTLSSPLLVNLLQNDGSKESGSIPKPTQATTSARSIRTPQVSVNKTVTSAVTVSASPNNPTLVKPNLTSTQANVLVNNNISPSALSANTSIRQNSTILTSTTAAAVVNKISPQYHRTVPTSMAKLTRFLLFLSEVREEGWDPNSTLSADLGADYQAHIQCRMGKVTSGNIYEIFFSKWPEPHQLSPKLIVKQQSSIVFPYVSSATSTTQQANSLPQNLSQNSLTIAQSGNGISQTNLHIQPPNAFQTQSQSKNILTQSGGMLPQQNPLLSHNSAQPGTNMSLMKNPPLSRT</sequence>
<evidence type="ECO:0000313" key="3">
    <source>
        <dbReference type="EMBL" id="KAJ8984217.1"/>
    </source>
</evidence>
<organism evidence="3 4">
    <name type="scientific">Molorchus minor</name>
    <dbReference type="NCBI Taxonomy" id="1323400"/>
    <lineage>
        <taxon>Eukaryota</taxon>
        <taxon>Metazoa</taxon>
        <taxon>Ecdysozoa</taxon>
        <taxon>Arthropoda</taxon>
        <taxon>Hexapoda</taxon>
        <taxon>Insecta</taxon>
        <taxon>Pterygota</taxon>
        <taxon>Neoptera</taxon>
        <taxon>Endopterygota</taxon>
        <taxon>Coleoptera</taxon>
        <taxon>Polyphaga</taxon>
        <taxon>Cucujiformia</taxon>
        <taxon>Chrysomeloidea</taxon>
        <taxon>Cerambycidae</taxon>
        <taxon>Lamiinae</taxon>
        <taxon>Monochamini</taxon>
        <taxon>Molorchus</taxon>
    </lineage>
</organism>
<comment type="caution">
    <text evidence="3">The sequence shown here is derived from an EMBL/GenBank/DDBJ whole genome shotgun (WGS) entry which is preliminary data.</text>
</comment>
<dbReference type="InterPro" id="IPR032715">
    <property type="entry name" value="NCOA6_TRADD-N"/>
</dbReference>
<reference evidence="3" key="1">
    <citation type="journal article" date="2023" name="Insect Mol. Biol.">
        <title>Genome sequencing provides insights into the evolution of gene families encoding plant cell wall-degrading enzymes in longhorned beetles.</title>
        <authorList>
            <person name="Shin N.R."/>
            <person name="Okamura Y."/>
            <person name="Kirsch R."/>
            <person name="Pauchet Y."/>
        </authorList>
    </citation>
    <scope>NUCLEOTIDE SEQUENCE</scope>
    <source>
        <strain evidence="3">MMC_N1</strain>
    </source>
</reference>
<feature type="domain" description="Nuclear receptor coactivator 6 TRADD-N" evidence="2">
    <location>
        <begin position="36"/>
        <end position="137"/>
    </location>
</feature>
<name>A0ABQ9K3R5_9CUCU</name>